<feature type="domain" description="EngA-type G" evidence="11">
    <location>
        <begin position="68"/>
        <end position="231"/>
    </location>
</feature>
<dbReference type="CDD" id="cd01895">
    <property type="entry name" value="EngA2"/>
    <property type="match status" value="1"/>
</dbReference>
<dbReference type="InterPro" id="IPR032859">
    <property type="entry name" value="KH_dom-like"/>
</dbReference>
<evidence type="ECO:0000259" key="11">
    <source>
        <dbReference type="PROSITE" id="PS51712"/>
    </source>
</evidence>
<dbReference type="InterPro" id="IPR005225">
    <property type="entry name" value="Small_GTP-bd"/>
</dbReference>
<dbReference type="NCBIfam" id="NF002828">
    <property type="entry name" value="PRK03003.1"/>
    <property type="match status" value="1"/>
</dbReference>
<dbReference type="Gene3D" id="3.30.300.20">
    <property type="match status" value="1"/>
</dbReference>
<dbReference type="Gene3D" id="3.40.50.300">
    <property type="entry name" value="P-loop containing nucleotide triphosphate hydrolases"/>
    <property type="match status" value="2"/>
</dbReference>
<dbReference type="InterPro" id="IPR015946">
    <property type="entry name" value="KH_dom-like_a/b"/>
</dbReference>
<feature type="binding site" evidence="8">
    <location>
        <begin position="360"/>
        <end position="363"/>
    </location>
    <ligand>
        <name>GTP</name>
        <dbReference type="ChEBI" id="CHEBI:37565"/>
        <label>2</label>
    </ligand>
</feature>
<dbReference type="SMART" id="SM00382">
    <property type="entry name" value="AAA"/>
    <property type="match status" value="2"/>
</dbReference>
<dbReference type="InterPro" id="IPR006073">
    <property type="entry name" value="GTP-bd"/>
</dbReference>
<keyword evidence="4 10" id="KW-0677">Repeat</keyword>
<dbReference type="InterPro" id="IPR027417">
    <property type="entry name" value="P-loop_NTPase"/>
</dbReference>
<keyword evidence="5 8" id="KW-0547">Nucleotide-binding</keyword>
<dbReference type="Pfam" id="PF14714">
    <property type="entry name" value="KH_dom-like"/>
    <property type="match status" value="1"/>
</dbReference>
<dbReference type="InterPro" id="IPR016484">
    <property type="entry name" value="GTPase_Der"/>
</dbReference>
<dbReference type="PANTHER" id="PTHR43834">
    <property type="entry name" value="GTPASE DER"/>
    <property type="match status" value="1"/>
</dbReference>
<dbReference type="PANTHER" id="PTHR43834:SF6">
    <property type="entry name" value="GTPASE DER"/>
    <property type="match status" value="1"/>
</dbReference>
<comment type="function">
    <text evidence="8 10">GTPase that plays an essential role in the late steps of ribosome biogenesis.</text>
</comment>
<evidence type="ECO:0000313" key="13">
    <source>
        <dbReference type="Proteomes" id="UP001589643"/>
    </source>
</evidence>
<dbReference type="Proteomes" id="UP001589643">
    <property type="component" value="Unassembled WGS sequence"/>
</dbReference>
<dbReference type="SUPFAM" id="SSF52540">
    <property type="entry name" value="P-loop containing nucleoside triphosphate hydrolases"/>
    <property type="match status" value="2"/>
</dbReference>
<comment type="caution">
    <text evidence="12">The sequence shown here is derived from an EMBL/GenBank/DDBJ whole genome shotgun (WGS) entry which is preliminary data.</text>
</comment>
<dbReference type="InterPro" id="IPR031166">
    <property type="entry name" value="G_ENGA"/>
</dbReference>
<sequence>MATTEDEYQGGPDQLEEKLANLDEELADQRAAALRATLADYELDDEDADLLAGLTAGGEVVEVLPALPVVAIVGRPNVGKSALVNRILGRREAVVEDTPGVTRDRVSYKAEWMDRRFTLVDTGGWEPDARGIDRSVAAQAEVAIDLADVVLFVVDAMVGATATDEAVVRLLRKSDKPVFLIANKIDDARQEPEAAALWNLGLGEPHPVSAIHGRGVADLLDEIMKVLPEVSAVAKNELGGPRRVAILGRPNVGKSSLLNKAAGEERVVVNDLAGTTRDPVDEVVELGGKLWRLVDTAGIRRRVHLQQGADFYASLRTSAALEKAEVAVVVLDVTESISVQDLNIIDLVLESGRALVLAFNKWDRLNDADMDNADRRRYLEREIEQDLAHVTWAPRVNLSARTGRHLDKLVPALETALQSWDQRIPTGKFNAFLAELVAEHPHPLRGGKQPRILFGTQASTRPPTFVLFTTGFLDPGYRRFIQRRLREIFGFEGTPIVTNMRVREKRQR</sequence>
<dbReference type="NCBIfam" id="TIGR03594">
    <property type="entry name" value="GTPase_EngA"/>
    <property type="match status" value="1"/>
</dbReference>
<evidence type="ECO:0000256" key="3">
    <source>
        <dbReference type="ARBA" id="ARBA00022517"/>
    </source>
</evidence>
<feature type="binding site" evidence="8">
    <location>
        <begin position="295"/>
        <end position="299"/>
    </location>
    <ligand>
        <name>GTP</name>
        <dbReference type="ChEBI" id="CHEBI:37565"/>
        <label>2</label>
    </ligand>
</feature>
<feature type="binding site" evidence="8">
    <location>
        <begin position="248"/>
        <end position="255"/>
    </location>
    <ligand>
        <name>GTP</name>
        <dbReference type="ChEBI" id="CHEBI:37565"/>
        <label>2</label>
    </ligand>
</feature>
<dbReference type="PRINTS" id="PR00326">
    <property type="entry name" value="GTP1OBG"/>
</dbReference>
<dbReference type="Pfam" id="PF01926">
    <property type="entry name" value="MMR_HSR1"/>
    <property type="match status" value="2"/>
</dbReference>
<evidence type="ECO:0000256" key="10">
    <source>
        <dbReference type="RuleBase" id="RU004481"/>
    </source>
</evidence>
<feature type="binding site" evidence="8">
    <location>
        <begin position="121"/>
        <end position="125"/>
    </location>
    <ligand>
        <name>GTP</name>
        <dbReference type="ChEBI" id="CHEBI:37565"/>
        <label>1</label>
    </ligand>
</feature>
<dbReference type="PIRSF" id="PIRSF006485">
    <property type="entry name" value="GTP-binding_EngA"/>
    <property type="match status" value="1"/>
</dbReference>
<keyword evidence="6 8" id="KW-0342">GTP-binding</keyword>
<evidence type="ECO:0000256" key="4">
    <source>
        <dbReference type="ARBA" id="ARBA00022737"/>
    </source>
</evidence>
<comment type="similarity">
    <text evidence="1 8 9 10">Belongs to the TRAFAC class TrmE-Era-EngA-EngB-Septin-like GTPase superfamily. EngA (Der) GTPase family.</text>
</comment>
<organism evidence="12 13">
    <name type="scientific">Microbacterium plantarum</name>
    <dbReference type="NCBI Taxonomy" id="1816425"/>
    <lineage>
        <taxon>Bacteria</taxon>
        <taxon>Bacillati</taxon>
        <taxon>Actinomycetota</taxon>
        <taxon>Actinomycetes</taxon>
        <taxon>Micrococcales</taxon>
        <taxon>Microbacteriaceae</taxon>
        <taxon>Microbacterium</taxon>
    </lineage>
</organism>
<comment type="subunit">
    <text evidence="8">Associates with the 50S ribosomal subunit.</text>
</comment>
<evidence type="ECO:0000256" key="5">
    <source>
        <dbReference type="ARBA" id="ARBA00022741"/>
    </source>
</evidence>
<dbReference type="NCBIfam" id="TIGR00231">
    <property type="entry name" value="small_GTP"/>
    <property type="match status" value="2"/>
</dbReference>
<evidence type="ECO:0000256" key="9">
    <source>
        <dbReference type="PROSITE-ProRule" id="PRU01049"/>
    </source>
</evidence>
<dbReference type="HAMAP" id="MF_00195">
    <property type="entry name" value="GTPase_Der"/>
    <property type="match status" value="1"/>
</dbReference>
<gene>
    <name evidence="8 12" type="primary">der</name>
    <name evidence="12" type="ORF">AB7P39_14550</name>
</gene>
<keyword evidence="3 8" id="KW-0690">Ribosome biogenesis</keyword>
<evidence type="ECO:0000256" key="2">
    <source>
        <dbReference type="ARBA" id="ARBA00020953"/>
    </source>
</evidence>
<evidence type="ECO:0000256" key="1">
    <source>
        <dbReference type="ARBA" id="ARBA00008279"/>
    </source>
</evidence>
<dbReference type="EMBL" id="JBHLHV010000002">
    <property type="protein sequence ID" value="MFB8894066.1"/>
    <property type="molecule type" value="Genomic_DNA"/>
</dbReference>
<feature type="binding site" evidence="8">
    <location>
        <begin position="74"/>
        <end position="81"/>
    </location>
    <ligand>
        <name>GTP</name>
        <dbReference type="ChEBI" id="CHEBI:37565"/>
        <label>1</label>
    </ligand>
</feature>
<reference evidence="12 13" key="1">
    <citation type="submission" date="2024-08" db="EMBL/GenBank/DDBJ databases">
        <title>Heavy metals resistant antinobacteria isolated from wastewater.</title>
        <authorList>
            <person name="Roman Ponce B."/>
            <person name="Blanco Mercado M.A."/>
            <person name="Avila Aldana I.N."/>
            <person name="Morales Arrieta S."/>
        </authorList>
    </citation>
    <scope>NUCLEOTIDE SEQUENCE [LARGE SCALE GENOMIC DNA]</scope>
    <source>
        <strain evidence="13">sma-1</strain>
    </source>
</reference>
<evidence type="ECO:0000313" key="12">
    <source>
        <dbReference type="EMBL" id="MFB8894066.1"/>
    </source>
</evidence>
<evidence type="ECO:0000256" key="6">
    <source>
        <dbReference type="ARBA" id="ARBA00023134"/>
    </source>
</evidence>
<dbReference type="CDD" id="cd01894">
    <property type="entry name" value="EngA1"/>
    <property type="match status" value="1"/>
</dbReference>
<keyword evidence="13" id="KW-1185">Reference proteome</keyword>
<protein>
    <recommendedName>
        <fullName evidence="2 8">GTPase Der</fullName>
    </recommendedName>
    <alternativeName>
        <fullName evidence="7 8">GTP-binding protein EngA</fullName>
    </alternativeName>
</protein>
<dbReference type="PROSITE" id="PS51712">
    <property type="entry name" value="G_ENGA"/>
    <property type="match status" value="2"/>
</dbReference>
<accession>A0ABV5EVR8</accession>
<feature type="domain" description="EngA-type G" evidence="11">
    <location>
        <begin position="242"/>
        <end position="421"/>
    </location>
</feature>
<evidence type="ECO:0000256" key="8">
    <source>
        <dbReference type="HAMAP-Rule" id="MF_00195"/>
    </source>
</evidence>
<proteinExistence type="inferred from homology"/>
<dbReference type="RefSeq" id="WP_112617517.1">
    <property type="nucleotide sequence ID" value="NZ_JAQZCF010000003.1"/>
</dbReference>
<feature type="binding site" evidence="8">
    <location>
        <begin position="183"/>
        <end position="186"/>
    </location>
    <ligand>
        <name>GTP</name>
        <dbReference type="ChEBI" id="CHEBI:37565"/>
        <label>1</label>
    </ligand>
</feature>
<dbReference type="InterPro" id="IPR003593">
    <property type="entry name" value="AAA+_ATPase"/>
</dbReference>
<evidence type="ECO:0000256" key="7">
    <source>
        <dbReference type="ARBA" id="ARBA00032345"/>
    </source>
</evidence>
<name>A0ABV5EVR8_9MICO</name>